<reference evidence="2 3" key="1">
    <citation type="submission" date="2016-05" db="EMBL/GenBank/DDBJ databases">
        <title>A degradative enzymes factory behind the ericoid mycorrhizal symbiosis.</title>
        <authorList>
            <consortium name="DOE Joint Genome Institute"/>
            <person name="Martino E."/>
            <person name="Morin E."/>
            <person name="Grelet G."/>
            <person name="Kuo A."/>
            <person name="Kohler A."/>
            <person name="Daghino S."/>
            <person name="Barry K."/>
            <person name="Choi C."/>
            <person name="Cichocki N."/>
            <person name="Clum A."/>
            <person name="Copeland A."/>
            <person name="Hainaut M."/>
            <person name="Haridas S."/>
            <person name="Labutti K."/>
            <person name="Lindquist E."/>
            <person name="Lipzen A."/>
            <person name="Khouja H.-R."/>
            <person name="Murat C."/>
            <person name="Ohm R."/>
            <person name="Olson A."/>
            <person name="Spatafora J."/>
            <person name="Veneault-Fourrey C."/>
            <person name="Henrissat B."/>
            <person name="Grigoriev I."/>
            <person name="Martin F."/>
            <person name="Perotto S."/>
        </authorList>
    </citation>
    <scope>NUCLEOTIDE SEQUENCE [LARGE SCALE GENOMIC DNA]</scope>
    <source>
        <strain evidence="2 3">UAMH 7357</strain>
    </source>
</reference>
<dbReference type="Proteomes" id="UP000235672">
    <property type="component" value="Unassembled WGS sequence"/>
</dbReference>
<feature type="compositionally biased region" description="Polar residues" evidence="1">
    <location>
        <begin position="168"/>
        <end position="178"/>
    </location>
</feature>
<dbReference type="OrthoDB" id="3431997at2759"/>
<organism evidence="2 3">
    <name type="scientific">Hyaloscypha hepaticicola</name>
    <dbReference type="NCBI Taxonomy" id="2082293"/>
    <lineage>
        <taxon>Eukaryota</taxon>
        <taxon>Fungi</taxon>
        <taxon>Dikarya</taxon>
        <taxon>Ascomycota</taxon>
        <taxon>Pezizomycotina</taxon>
        <taxon>Leotiomycetes</taxon>
        <taxon>Helotiales</taxon>
        <taxon>Hyaloscyphaceae</taxon>
        <taxon>Hyaloscypha</taxon>
    </lineage>
</organism>
<dbReference type="AlphaFoldDB" id="A0A2J6PJ07"/>
<accession>A0A2J6PJ07</accession>
<feature type="compositionally biased region" description="Basic and acidic residues" evidence="1">
    <location>
        <begin position="133"/>
        <end position="144"/>
    </location>
</feature>
<name>A0A2J6PJ07_9HELO</name>
<proteinExistence type="predicted"/>
<feature type="compositionally biased region" description="Pro residues" evidence="1">
    <location>
        <begin position="75"/>
        <end position="84"/>
    </location>
</feature>
<feature type="compositionally biased region" description="Basic and acidic residues" evidence="1">
    <location>
        <begin position="94"/>
        <end position="109"/>
    </location>
</feature>
<evidence type="ECO:0000256" key="1">
    <source>
        <dbReference type="SAM" id="MobiDB-lite"/>
    </source>
</evidence>
<feature type="region of interest" description="Disordered" evidence="1">
    <location>
        <begin position="70"/>
        <end position="184"/>
    </location>
</feature>
<feature type="region of interest" description="Disordered" evidence="1">
    <location>
        <begin position="284"/>
        <end position="307"/>
    </location>
</feature>
<feature type="compositionally biased region" description="Basic and acidic residues" evidence="1">
    <location>
        <begin position="296"/>
        <end position="307"/>
    </location>
</feature>
<dbReference type="EMBL" id="KZ613525">
    <property type="protein sequence ID" value="PMD14003.1"/>
    <property type="molecule type" value="Genomic_DNA"/>
</dbReference>
<sequence>MCILELYYYVFWTSLPRSSESFSHFYFHSVKETTISSNSGIAISILPTAMIRSNSRSKWKEVLGFDDGNGISAYPSPPSSPSRSPPTSSLYSGFREKLRPSRARSRDTSSRPPSRESFWSRSHTRSDTNQSRITEDSTKSRESFWSRSHTRSHTTQSKETFRPDTSHSRPYTSPTEANYPSYPRFPKDITFYRSKSDILLSPSPPAPSANDLKPLPPPPPQFYITIQKDNSTSEISTSRPDVLLHSGPEKASTVLSFAKFHSVTQATEITLCPPAPKPISANFSQSDLSLPMGSRGGEEKEKEQGRPKFKIEVLTPSGGIFTTEKYSFYHTLQNTGEREKFEWKYTTGPFVRTIESARESGGLKLIRTSTGDVVAVYAGLGPSSRASNPSRVMGMFRFLRGEGTAGLSGEFEALAIMSILAIVERNRRAIKAHKQAFQLPT</sequence>
<feature type="region of interest" description="Disordered" evidence="1">
    <location>
        <begin position="198"/>
        <end position="221"/>
    </location>
</feature>
<evidence type="ECO:0000313" key="2">
    <source>
        <dbReference type="EMBL" id="PMD14003.1"/>
    </source>
</evidence>
<evidence type="ECO:0000313" key="3">
    <source>
        <dbReference type="Proteomes" id="UP000235672"/>
    </source>
</evidence>
<protein>
    <submittedName>
        <fullName evidence="2">Uncharacterized protein</fullName>
    </submittedName>
</protein>
<keyword evidence="3" id="KW-1185">Reference proteome</keyword>
<gene>
    <name evidence="2" type="ORF">NA56DRAFT_402653</name>
</gene>